<dbReference type="AlphaFoldDB" id="K6XNW6"/>
<evidence type="ECO:0000313" key="4">
    <source>
        <dbReference type="Proteomes" id="UP000035058"/>
    </source>
</evidence>
<feature type="domain" description="4Fe-4S Wbl-type" evidence="2">
    <location>
        <begin position="27"/>
        <end position="93"/>
    </location>
</feature>
<comment type="caution">
    <text evidence="3">The sequence shown here is derived from an EMBL/GenBank/DDBJ whole genome shotgun (WGS) entry which is preliminary data.</text>
</comment>
<sequence>MNRTNRRVNPYTTRRPPPPTTVIEHAACRDDPGLFDAPSADWSAGPERERVAKAKATCAACPVLAPCAQWSSSLPRSSLDGIVSGRLYRTPSHSRGTTHN</sequence>
<feature type="region of interest" description="Disordered" evidence="1">
    <location>
        <begin position="73"/>
        <end position="100"/>
    </location>
</feature>
<gene>
    <name evidence="3" type="ORF">GONAM_16_00340</name>
</gene>
<dbReference type="EMBL" id="BAHE01000016">
    <property type="protein sequence ID" value="GAC00535.1"/>
    <property type="molecule type" value="Genomic_DNA"/>
</dbReference>
<evidence type="ECO:0000256" key="1">
    <source>
        <dbReference type="SAM" id="MobiDB-lite"/>
    </source>
</evidence>
<reference evidence="3 4" key="1">
    <citation type="submission" date="2012-08" db="EMBL/GenBank/DDBJ databases">
        <title>Whole genome shotgun sequence of Gordonia namibiensis NBRC 108229.</title>
        <authorList>
            <person name="Isaki-Nakamura S."/>
            <person name="Hosoyama A."/>
            <person name="Tsuchikane K."/>
            <person name="Katsumata H."/>
            <person name="Baba S."/>
            <person name="Yamazaki S."/>
            <person name="Fujita N."/>
        </authorList>
    </citation>
    <scope>NUCLEOTIDE SEQUENCE [LARGE SCALE GENOMIC DNA]</scope>
    <source>
        <strain evidence="3 4">NBRC 108229</strain>
    </source>
</reference>
<dbReference type="Proteomes" id="UP000035058">
    <property type="component" value="Unassembled WGS sequence"/>
</dbReference>
<dbReference type="Pfam" id="PF02467">
    <property type="entry name" value="Whib"/>
    <property type="match status" value="1"/>
</dbReference>
<accession>K6XNW6</accession>
<feature type="compositionally biased region" description="Polar residues" evidence="1">
    <location>
        <begin position="91"/>
        <end position="100"/>
    </location>
</feature>
<proteinExistence type="predicted"/>
<keyword evidence="4" id="KW-1185">Reference proteome</keyword>
<dbReference type="InterPro" id="IPR034768">
    <property type="entry name" value="4FE4S_WBL"/>
</dbReference>
<evidence type="ECO:0000313" key="3">
    <source>
        <dbReference type="EMBL" id="GAC00535.1"/>
    </source>
</evidence>
<evidence type="ECO:0000259" key="2">
    <source>
        <dbReference type="PROSITE" id="PS51674"/>
    </source>
</evidence>
<name>K6XNW6_9ACTN</name>
<feature type="region of interest" description="Disordered" evidence="1">
    <location>
        <begin position="1"/>
        <end position="22"/>
    </location>
</feature>
<protein>
    <submittedName>
        <fullName evidence="3">Putative WhiB family regulatory protein</fullName>
    </submittedName>
</protein>
<dbReference type="PROSITE" id="PS51674">
    <property type="entry name" value="4FE4S_WBL"/>
    <property type="match status" value="1"/>
</dbReference>
<organism evidence="3 4">
    <name type="scientific">Gordonia namibiensis NBRC 108229</name>
    <dbReference type="NCBI Taxonomy" id="1208314"/>
    <lineage>
        <taxon>Bacteria</taxon>
        <taxon>Bacillati</taxon>
        <taxon>Actinomycetota</taxon>
        <taxon>Actinomycetes</taxon>
        <taxon>Mycobacteriales</taxon>
        <taxon>Gordoniaceae</taxon>
        <taxon>Gordonia</taxon>
    </lineage>
</organism>
<dbReference type="RefSeq" id="WP_006866738.1">
    <property type="nucleotide sequence ID" value="NZ_BAHE01000016.1"/>
</dbReference>